<keyword evidence="2" id="KW-1185">Reference proteome</keyword>
<sequence length="110" mass="13003">TWTNGVENTIILGVHSARQEEEGDYKVILKNRYGEHEFEFKYFVTVEGGMDFRAMLLKRKKVQRKVEVKVHDWIEIPIDQEVQENKVEKVILTARLSIPNVKGKWYLRNA</sequence>
<organism evidence="1 2">
    <name type="scientific">Caligus rogercresseyi</name>
    <name type="common">Sea louse</name>
    <dbReference type="NCBI Taxonomy" id="217165"/>
    <lineage>
        <taxon>Eukaryota</taxon>
        <taxon>Metazoa</taxon>
        <taxon>Ecdysozoa</taxon>
        <taxon>Arthropoda</taxon>
        <taxon>Crustacea</taxon>
        <taxon>Multicrustacea</taxon>
        <taxon>Hexanauplia</taxon>
        <taxon>Copepoda</taxon>
        <taxon>Siphonostomatoida</taxon>
        <taxon>Caligidae</taxon>
        <taxon>Caligus</taxon>
    </lineage>
</organism>
<proteinExistence type="predicted"/>
<evidence type="ECO:0000313" key="1">
    <source>
        <dbReference type="EMBL" id="QQP56545.1"/>
    </source>
</evidence>
<name>A0A7T8KIL8_CALRO</name>
<reference evidence="2" key="1">
    <citation type="submission" date="2021-01" db="EMBL/GenBank/DDBJ databases">
        <title>Caligus Genome Assembly.</title>
        <authorList>
            <person name="Gallardo-Escarate C."/>
        </authorList>
    </citation>
    <scope>NUCLEOTIDE SEQUENCE [LARGE SCALE GENOMIC DNA]</scope>
</reference>
<dbReference type="AlphaFoldDB" id="A0A7T8KIL8"/>
<dbReference type="EMBL" id="CP045890">
    <property type="protein sequence ID" value="QQP56545.1"/>
    <property type="molecule type" value="Genomic_DNA"/>
</dbReference>
<feature type="non-terminal residue" evidence="1">
    <location>
        <position position="1"/>
    </location>
</feature>
<protein>
    <recommendedName>
        <fullName evidence="3">Immunoglobulin I-set domain-containing protein</fullName>
    </recommendedName>
</protein>
<accession>A0A7T8KIL8</accession>
<feature type="non-terminal residue" evidence="1">
    <location>
        <position position="110"/>
    </location>
</feature>
<evidence type="ECO:0008006" key="3">
    <source>
        <dbReference type="Google" id="ProtNLM"/>
    </source>
</evidence>
<gene>
    <name evidence="1" type="ORF">FKW44_001239</name>
</gene>
<dbReference type="Proteomes" id="UP000595437">
    <property type="component" value="Chromosome 1"/>
</dbReference>
<evidence type="ECO:0000313" key="2">
    <source>
        <dbReference type="Proteomes" id="UP000595437"/>
    </source>
</evidence>